<gene>
    <name evidence="3" type="ORF">DRJ31_08000</name>
</gene>
<dbReference type="GO" id="GO:0006302">
    <property type="term" value="P:double-strand break repair"/>
    <property type="evidence" value="ECO:0007669"/>
    <property type="project" value="InterPro"/>
</dbReference>
<feature type="coiled-coil region" evidence="2">
    <location>
        <begin position="421"/>
        <end position="495"/>
    </location>
</feature>
<keyword evidence="1 2" id="KW-0175">Coiled coil</keyword>
<comment type="caution">
    <text evidence="3">The sequence shown here is derived from an EMBL/GenBank/DDBJ whole genome shotgun (WGS) entry which is preliminary data.</text>
</comment>
<evidence type="ECO:0008006" key="5">
    <source>
        <dbReference type="Google" id="ProtNLM"/>
    </source>
</evidence>
<dbReference type="Gene3D" id="1.10.287.510">
    <property type="entry name" value="Helix hairpin bin"/>
    <property type="match status" value="1"/>
</dbReference>
<evidence type="ECO:0000313" key="3">
    <source>
        <dbReference type="EMBL" id="RLE48009.1"/>
    </source>
</evidence>
<dbReference type="Pfam" id="PF13558">
    <property type="entry name" value="SbcC_Walker_B"/>
    <property type="match status" value="1"/>
</dbReference>
<dbReference type="GO" id="GO:0016887">
    <property type="term" value="F:ATP hydrolysis activity"/>
    <property type="evidence" value="ECO:0007669"/>
    <property type="project" value="InterPro"/>
</dbReference>
<feature type="coiled-coil region" evidence="2">
    <location>
        <begin position="619"/>
        <end position="680"/>
    </location>
</feature>
<proteinExistence type="predicted"/>
<evidence type="ECO:0000256" key="2">
    <source>
        <dbReference type="SAM" id="Coils"/>
    </source>
</evidence>
<dbReference type="Gene3D" id="3.40.50.300">
    <property type="entry name" value="P-loop containing nucleotide triphosphate hydrolases"/>
    <property type="match status" value="2"/>
</dbReference>
<reference evidence="3 4" key="1">
    <citation type="submission" date="2018-06" db="EMBL/GenBank/DDBJ databases">
        <title>Extensive metabolic versatility and redundancy in microbially diverse, dynamic hydrothermal sediments.</title>
        <authorList>
            <person name="Dombrowski N."/>
            <person name="Teske A."/>
            <person name="Baker B.J."/>
        </authorList>
    </citation>
    <scope>NUCLEOTIDE SEQUENCE [LARGE SCALE GENOMIC DNA]</scope>
    <source>
        <strain evidence="3">B66_G16</strain>
    </source>
</reference>
<evidence type="ECO:0000256" key="1">
    <source>
        <dbReference type="ARBA" id="ARBA00023054"/>
    </source>
</evidence>
<protein>
    <recommendedName>
        <fullName evidence="5">SMC family ATPase</fullName>
    </recommendedName>
</protein>
<feature type="coiled-coil region" evidence="2">
    <location>
        <begin position="550"/>
        <end position="584"/>
    </location>
</feature>
<dbReference type="PANTHER" id="PTHR32114:SF2">
    <property type="entry name" value="ABC TRANSPORTER ABCH.3"/>
    <property type="match status" value="1"/>
</dbReference>
<dbReference type="InterPro" id="IPR027417">
    <property type="entry name" value="P-loop_NTPase"/>
</dbReference>
<accession>A0A497EMK6</accession>
<dbReference type="PANTHER" id="PTHR32114">
    <property type="entry name" value="ABC TRANSPORTER ABCH.3"/>
    <property type="match status" value="1"/>
</dbReference>
<dbReference type="EMBL" id="QMQV01000094">
    <property type="protein sequence ID" value="RLE48009.1"/>
    <property type="molecule type" value="Genomic_DNA"/>
</dbReference>
<dbReference type="AlphaFoldDB" id="A0A497EMK6"/>
<dbReference type="SUPFAM" id="SSF75712">
    <property type="entry name" value="Rad50 coiled-coil Zn hook"/>
    <property type="match status" value="1"/>
</dbReference>
<dbReference type="SUPFAM" id="SSF52540">
    <property type="entry name" value="P-loop containing nucleoside triphosphate hydrolases"/>
    <property type="match status" value="2"/>
</dbReference>
<feature type="coiled-coil region" evidence="2">
    <location>
        <begin position="171"/>
        <end position="333"/>
    </location>
</feature>
<sequence>MRLKRLYLKNFATYKEAELRYDNLKYPLFVSGETGAGKTSILVDGLCAALFGRAYGERREGSFKYAARGDIAEVTLEFEIAGTTYIVNRKIGKLTGHKVTLMKIAEDGSRIALASTVREVEKAIKDIIGLDMEDFLHTVVVRQGEVASLISEELDPKERTSLFQKIFKIEFSKYLERAKELRKEAERKMDQLYKEIEILEREVKREEEIQRKISEREEELKDLKREELSLVNEKNNLELQKNFLGKELEILQQALSLAKLKDEIKEVERNLESTKSELTKTVSKAKGLLTALKYLISRISQMVKEKEIVEKELKSIQRDLDSIRKEIFETETNLNSLKKFVNRPNEIKDYLERGIKHHILELLDMEKEWTEFSYFLEFMTEDRKRVQDVIIQLETDIQSHISAIDQLKSGIAKCPVCLRPLEDVEKHIRAHQKEIEIINERLAELKRKEAELDKEFDKKIEVFMNLIEERCKKEINYLEDNLKQLTNRERLLLEKDAALNKRKTEITSQESKLPHLTRTLKIAEEQLKIFEGVKEEIVKDIGEEDIGTKIMEILTAISSLRERIEVLKQEIDRKTSEAKIIEHNLLLNGRSDLINLQSEEIKKIFELKKNEYNQIDQKLTTINNQLMEVTAKVARVESEVNMYLNQLREIADKKKILSEKRKEFKEMEEEKKALEIIEKRVFDAKGLPIFLLSEYLEKINEYANEYLGRFMNNLSLKINIDSKTNNVVIEVFDDYTNTKRELFTYSGGERTLIGFAIRLAISKVLAEEMVERPKFLIIDEGFGSVSEELREAIVHLISELSDDYEQVIVTSHIQDIRESGVFQQELRVVKENGISKIIQET</sequence>
<evidence type="ECO:0000313" key="4">
    <source>
        <dbReference type="Proteomes" id="UP000278475"/>
    </source>
</evidence>
<dbReference type="Proteomes" id="UP000278475">
    <property type="component" value="Unassembled WGS sequence"/>
</dbReference>
<name>A0A497EMK6_9CREN</name>
<organism evidence="3 4">
    <name type="scientific">Thermoproteota archaeon</name>
    <dbReference type="NCBI Taxonomy" id="2056631"/>
    <lineage>
        <taxon>Archaea</taxon>
        <taxon>Thermoproteota</taxon>
    </lineage>
</organism>